<dbReference type="PROSITE" id="PS50850">
    <property type="entry name" value="MFS"/>
    <property type="match status" value="1"/>
</dbReference>
<evidence type="ECO:0000313" key="8">
    <source>
        <dbReference type="EMBL" id="EHL72936.1"/>
    </source>
</evidence>
<reference evidence="8 9" key="1">
    <citation type="submission" date="2011-09" db="EMBL/GenBank/DDBJ databases">
        <title>The Genome Sequence of Bacillus smithii 7_3_47FAA.</title>
        <authorList>
            <consortium name="The Broad Institute Genome Sequencing Platform"/>
            <person name="Earl A."/>
            <person name="Ward D."/>
            <person name="Feldgarden M."/>
            <person name="Gevers D."/>
            <person name="Daigneault M."/>
            <person name="Strauss J."/>
            <person name="Allen-Vercoe E."/>
            <person name="Young S.K."/>
            <person name="Zeng Q."/>
            <person name="Gargeya S."/>
            <person name="Fitzgerald M."/>
            <person name="Haas B."/>
            <person name="Abouelleil A."/>
            <person name="Alvarado L."/>
            <person name="Arachchi H.M."/>
            <person name="Berlin A."/>
            <person name="Brown A."/>
            <person name="Chapman S.B."/>
            <person name="Chen Z."/>
            <person name="Dunbar C."/>
            <person name="Freedman E."/>
            <person name="Gearin G."/>
            <person name="Goldberg J."/>
            <person name="Griggs A."/>
            <person name="Gujja S."/>
            <person name="Heiman D."/>
            <person name="Howarth C."/>
            <person name="Larson L."/>
            <person name="Lui A."/>
            <person name="MacDonald P.J.P."/>
            <person name="Montmayeur A."/>
            <person name="Murphy C."/>
            <person name="Neiman D."/>
            <person name="Pearson M."/>
            <person name="Priest M."/>
            <person name="Roberts A."/>
            <person name="Saif S."/>
            <person name="Shea T."/>
            <person name="Shenoy N."/>
            <person name="Sisk P."/>
            <person name="Stolte C."/>
            <person name="Sykes S."/>
            <person name="Wortman J."/>
            <person name="Nusbaum C."/>
            <person name="Birren B."/>
        </authorList>
    </citation>
    <scope>NUCLEOTIDE SEQUENCE [LARGE SCALE GENOMIC DNA]</scope>
    <source>
        <strain evidence="8 9">7_3_47FAA</strain>
    </source>
</reference>
<dbReference type="InterPro" id="IPR011701">
    <property type="entry name" value="MFS"/>
</dbReference>
<organism evidence="8 9">
    <name type="scientific">Bacillus smithii 7_3_47FAA</name>
    <dbReference type="NCBI Taxonomy" id="665952"/>
    <lineage>
        <taxon>Bacteria</taxon>
        <taxon>Bacillati</taxon>
        <taxon>Bacillota</taxon>
        <taxon>Bacilli</taxon>
        <taxon>Bacillales</taxon>
        <taxon>Bacillaceae</taxon>
        <taxon>Bacillus</taxon>
    </lineage>
</organism>
<feature type="transmembrane region" description="Helical" evidence="6">
    <location>
        <begin position="336"/>
        <end position="359"/>
    </location>
</feature>
<dbReference type="GO" id="GO:0022857">
    <property type="term" value="F:transmembrane transporter activity"/>
    <property type="evidence" value="ECO:0007669"/>
    <property type="project" value="InterPro"/>
</dbReference>
<comment type="subcellular location">
    <subcellularLocation>
        <location evidence="1">Cell membrane</location>
        <topology evidence="1">Multi-pass membrane protein</topology>
    </subcellularLocation>
</comment>
<proteinExistence type="predicted"/>
<keyword evidence="4 6" id="KW-1133">Transmembrane helix</keyword>
<name>G9QQI1_9BACI</name>
<comment type="caution">
    <text evidence="8">The sequence shown here is derived from an EMBL/GenBank/DDBJ whole genome shotgun (WGS) entry which is preliminary data.</text>
</comment>
<keyword evidence="2" id="KW-0813">Transport</keyword>
<feature type="domain" description="Major facilitator superfamily (MFS) profile" evidence="7">
    <location>
        <begin position="12"/>
        <end position="390"/>
    </location>
</feature>
<evidence type="ECO:0000259" key="7">
    <source>
        <dbReference type="PROSITE" id="PS50850"/>
    </source>
</evidence>
<keyword evidence="3 6" id="KW-0812">Transmembrane</keyword>
<evidence type="ECO:0000256" key="6">
    <source>
        <dbReference type="SAM" id="Phobius"/>
    </source>
</evidence>
<keyword evidence="9" id="KW-1185">Reference proteome</keyword>
<feature type="transmembrane region" description="Helical" evidence="6">
    <location>
        <begin position="12"/>
        <end position="34"/>
    </location>
</feature>
<dbReference type="AlphaFoldDB" id="G9QQI1"/>
<feature type="transmembrane region" description="Helical" evidence="6">
    <location>
        <begin position="212"/>
        <end position="233"/>
    </location>
</feature>
<feature type="transmembrane region" description="Helical" evidence="6">
    <location>
        <begin position="78"/>
        <end position="96"/>
    </location>
</feature>
<feature type="transmembrane region" description="Helical" evidence="6">
    <location>
        <begin position="102"/>
        <end position="125"/>
    </location>
</feature>
<dbReference type="PANTHER" id="PTHR23531:SF2">
    <property type="entry name" value="PERMEASE"/>
    <property type="match status" value="1"/>
</dbReference>
<accession>G9QQI1</accession>
<dbReference type="RefSeq" id="WP_003355653.1">
    <property type="nucleotide sequence ID" value="NZ_JH414764.1"/>
</dbReference>
<dbReference type="GO" id="GO:0005886">
    <property type="term" value="C:plasma membrane"/>
    <property type="evidence" value="ECO:0007669"/>
    <property type="project" value="UniProtKB-SubCell"/>
</dbReference>
<dbReference type="InterPro" id="IPR020846">
    <property type="entry name" value="MFS_dom"/>
</dbReference>
<evidence type="ECO:0000313" key="9">
    <source>
        <dbReference type="Proteomes" id="UP000011747"/>
    </source>
</evidence>
<feature type="transmembrane region" description="Helical" evidence="6">
    <location>
        <begin position="301"/>
        <end position="324"/>
    </location>
</feature>
<dbReference type="InterPro" id="IPR052714">
    <property type="entry name" value="MFS_Exporter"/>
</dbReference>
<evidence type="ECO:0000256" key="2">
    <source>
        <dbReference type="ARBA" id="ARBA00022448"/>
    </source>
</evidence>
<feature type="transmembrane region" description="Helical" evidence="6">
    <location>
        <begin position="275"/>
        <end position="295"/>
    </location>
</feature>
<dbReference type="Proteomes" id="UP000011747">
    <property type="component" value="Unassembled WGS sequence"/>
</dbReference>
<protein>
    <recommendedName>
        <fullName evidence="7">Major facilitator superfamily (MFS) profile domain-containing protein</fullName>
    </recommendedName>
</protein>
<evidence type="ECO:0000256" key="5">
    <source>
        <dbReference type="ARBA" id="ARBA00023136"/>
    </source>
</evidence>
<dbReference type="PANTHER" id="PTHR23531">
    <property type="entry name" value="QUINOLENE RESISTANCE PROTEIN NORA"/>
    <property type="match status" value="1"/>
</dbReference>
<feature type="transmembrane region" description="Helical" evidence="6">
    <location>
        <begin position="46"/>
        <end position="66"/>
    </location>
</feature>
<dbReference type="EMBL" id="ACWF01000163">
    <property type="protein sequence ID" value="EHL72936.1"/>
    <property type="molecule type" value="Genomic_DNA"/>
</dbReference>
<dbReference type="CDD" id="cd17489">
    <property type="entry name" value="MFS_YfcJ_like"/>
    <property type="match status" value="1"/>
</dbReference>
<feature type="transmembrane region" description="Helical" evidence="6">
    <location>
        <begin position="365"/>
        <end position="386"/>
    </location>
</feature>
<evidence type="ECO:0000256" key="1">
    <source>
        <dbReference type="ARBA" id="ARBA00004651"/>
    </source>
</evidence>
<dbReference type="InterPro" id="IPR036259">
    <property type="entry name" value="MFS_trans_sf"/>
</dbReference>
<dbReference type="Gene3D" id="1.20.1250.20">
    <property type="entry name" value="MFS general substrate transporter like domains"/>
    <property type="match status" value="1"/>
</dbReference>
<gene>
    <name evidence="8" type="ORF">HMPREF1015_00548</name>
</gene>
<keyword evidence="5 6" id="KW-0472">Membrane</keyword>
<evidence type="ECO:0000256" key="3">
    <source>
        <dbReference type="ARBA" id="ARBA00022692"/>
    </source>
</evidence>
<sequence length="398" mass="43296">MDHQSSKLWTKQFIVILLMAFLFFICLQMLTAGYPAFISDIKHNPAQGGLMTTAFMAAAIVTRPFIGILMHKLNVKRMAIFSLIFVLLAIALSYKLESVPILLLLRVFHGIGFGIITTLLSTMATNIIPNHRLGEGIGYYGLSTSLGTSLGPMLALSLMAAFSFHVLILLSVLFTAIILILSFSIKSSSKTDGKPTNNQAQSLIQYAFDKQALLPCLLIVCYFISLGGVVSFMNELGKEANLGGTVSLFFLTNAIVMTVIRPISGHLYDHFGHKVLIYPAAMAGIIGLMLLYFTYNTTTLLIAGFFYGLGYGVIQPSLQALAVSRVAQDKKGTANAMFFSSMDLGIAIGSSGLGVVANSTGYHTMYAYSVLPILLLIMIYTFTFVINKHKDKTIKKAS</sequence>
<feature type="transmembrane region" description="Helical" evidence="6">
    <location>
        <begin position="162"/>
        <end position="185"/>
    </location>
</feature>
<dbReference type="Pfam" id="PF07690">
    <property type="entry name" value="MFS_1"/>
    <property type="match status" value="1"/>
</dbReference>
<dbReference type="HOGENOM" id="CLU_001265_10_13_9"/>
<dbReference type="SUPFAM" id="SSF103473">
    <property type="entry name" value="MFS general substrate transporter"/>
    <property type="match status" value="1"/>
</dbReference>
<evidence type="ECO:0000256" key="4">
    <source>
        <dbReference type="ARBA" id="ARBA00022989"/>
    </source>
</evidence>
<feature type="transmembrane region" description="Helical" evidence="6">
    <location>
        <begin position="245"/>
        <end position="263"/>
    </location>
</feature>
<feature type="transmembrane region" description="Helical" evidence="6">
    <location>
        <begin position="137"/>
        <end position="156"/>
    </location>
</feature>
<dbReference type="PATRIC" id="fig|665952.3.peg.3481"/>